<protein>
    <submittedName>
        <fullName evidence="3">Phosphatase PAP2 family protein</fullName>
    </submittedName>
</protein>
<dbReference type="InterPro" id="IPR036938">
    <property type="entry name" value="PAP2/HPO_sf"/>
</dbReference>
<comment type="caution">
    <text evidence="3">The sequence shown here is derived from an EMBL/GenBank/DDBJ whole genome shotgun (WGS) entry which is preliminary data.</text>
</comment>
<accession>A0AAW8W3H7</accession>
<proteinExistence type="predicted"/>
<dbReference type="Proteomes" id="UP001254075">
    <property type="component" value="Unassembled WGS sequence"/>
</dbReference>
<dbReference type="Pfam" id="PF01569">
    <property type="entry name" value="PAP2"/>
    <property type="match status" value="1"/>
</dbReference>
<dbReference type="SUPFAM" id="SSF51126">
    <property type="entry name" value="Pectin lyase-like"/>
    <property type="match status" value="1"/>
</dbReference>
<dbReference type="InterPro" id="IPR011050">
    <property type="entry name" value="Pectin_lyase_fold/virulence"/>
</dbReference>
<dbReference type="RefSeq" id="WP_107738361.1">
    <property type="nucleotide sequence ID" value="NZ_JAVLAM010000001.1"/>
</dbReference>
<dbReference type="InterPro" id="IPR000326">
    <property type="entry name" value="PAP2/HPO"/>
</dbReference>
<dbReference type="AlphaFoldDB" id="A0AAW8W3H7"/>
<dbReference type="EMBL" id="JAVLAM010000001">
    <property type="protein sequence ID" value="MDT7013090.1"/>
    <property type="molecule type" value="Genomic_DNA"/>
</dbReference>
<feature type="signal peptide" evidence="1">
    <location>
        <begin position="1"/>
        <end position="28"/>
    </location>
</feature>
<evidence type="ECO:0000313" key="4">
    <source>
        <dbReference type="Proteomes" id="UP001254075"/>
    </source>
</evidence>
<dbReference type="Gene3D" id="1.20.144.10">
    <property type="entry name" value="Phosphatidic acid phosphatase type 2/haloperoxidase"/>
    <property type="match status" value="1"/>
</dbReference>
<gene>
    <name evidence="3" type="ORF">RI532_01430</name>
</gene>
<feature type="chain" id="PRO_5043454614" evidence="1">
    <location>
        <begin position="29"/>
        <end position="577"/>
    </location>
</feature>
<name>A0AAW8W3H7_9LACO</name>
<sequence>MMRMKQRLGVTLATALVLLPLMTPVAQAKTTSAAAMIKPHEASYGYYVDTYQNNVKGNTTVTTNPSFGLLYTFNKIWSPTEGQKDPGLIRQSLDIAAKITQTRSQAEVKRSFLTDRRRLEYNNISGLGPYAAAFIKNADAKTDYYDVPAAPQPANTPYSKVTWANPDSKLGAMVQLIAATRVFGGTGVPKHFFKFIRPYRQDPQHVLPNPYLVNVMHAAKADDYDFPSGHTSAGFEIGEVMAYAFPERFQESVTRSSEIGYDRVLAGRHSPLAVMGGRMFGTAVAAATLNDPQYQGLMKRAYQEAHSDALLHSPLVTKNDDFGDYRTNQKNYRFRMTYGLPQNGDRTIAPRVPKGAEVLLATRLPYLSKTQRRMALATTELPSGYPVLDDTEGWGRLDLFSAANGYGALPTTTKVKMDAAKGGFNAHDTWRNDITGNGKLIKQGTGALTLKGHNQFKGGLQVDGGDLNLATATAAGNGQLTLNQGTLTANTAIKLQRGYQQTKRGTLALTVTKATAMKIRGKAKLAGTLRLTNLKGLKSHQTVITFDQHQGKFSHIVGLPKGWHAVYTAHKLALVRN</sequence>
<reference evidence="3" key="1">
    <citation type="submission" date="2023-08" db="EMBL/GenBank/DDBJ databases">
        <authorList>
            <person name="Page C.A."/>
            <person name="Perez-Diaz I.M."/>
        </authorList>
    </citation>
    <scope>NUCLEOTIDE SEQUENCE</scope>
    <source>
        <strain evidence="3">3.8.38</strain>
    </source>
</reference>
<organism evidence="3 4">
    <name type="scientific">Levilactobacillus namurensis</name>
    <dbReference type="NCBI Taxonomy" id="380393"/>
    <lineage>
        <taxon>Bacteria</taxon>
        <taxon>Bacillati</taxon>
        <taxon>Bacillota</taxon>
        <taxon>Bacilli</taxon>
        <taxon>Lactobacillales</taxon>
        <taxon>Lactobacillaceae</taxon>
        <taxon>Levilactobacillus</taxon>
    </lineage>
</organism>
<dbReference type="SMART" id="SM00014">
    <property type="entry name" value="acidPPc"/>
    <property type="match status" value="1"/>
</dbReference>
<dbReference type="SUPFAM" id="SSF48317">
    <property type="entry name" value="Acid phosphatase/Vanadium-dependent haloperoxidase"/>
    <property type="match status" value="1"/>
</dbReference>
<evidence type="ECO:0000259" key="2">
    <source>
        <dbReference type="SMART" id="SM00014"/>
    </source>
</evidence>
<evidence type="ECO:0000256" key="1">
    <source>
        <dbReference type="SAM" id="SignalP"/>
    </source>
</evidence>
<evidence type="ECO:0000313" key="3">
    <source>
        <dbReference type="EMBL" id="MDT7013090.1"/>
    </source>
</evidence>
<feature type="domain" description="Phosphatidic acid phosphatase type 2/haloperoxidase" evidence="2">
    <location>
        <begin position="170"/>
        <end position="289"/>
    </location>
</feature>
<keyword evidence="1" id="KW-0732">Signal</keyword>